<dbReference type="Gene3D" id="1.20.5.110">
    <property type="match status" value="1"/>
</dbReference>
<evidence type="ECO:0000256" key="7">
    <source>
        <dbReference type="ARBA" id="ARBA00023136"/>
    </source>
</evidence>
<dbReference type="InterPro" id="IPR039899">
    <property type="entry name" value="BET1_SNARE"/>
</dbReference>
<evidence type="ECO:0000256" key="4">
    <source>
        <dbReference type="ARBA" id="ARBA00022927"/>
    </source>
</evidence>
<dbReference type="CDD" id="cd14498">
    <property type="entry name" value="DSP"/>
    <property type="match status" value="1"/>
</dbReference>
<dbReference type="EMBL" id="CAJPWZ010002914">
    <property type="protein sequence ID" value="CAG2247799.1"/>
    <property type="molecule type" value="Genomic_DNA"/>
</dbReference>
<dbReference type="PROSITE" id="PS50056">
    <property type="entry name" value="TYR_PHOSPHATASE_2"/>
    <property type="match status" value="1"/>
</dbReference>
<evidence type="ECO:0000256" key="2">
    <source>
        <dbReference type="ARBA" id="ARBA00022448"/>
    </source>
</evidence>
<name>A0A8S3UYX5_MYTED</name>
<evidence type="ECO:0000313" key="13">
    <source>
        <dbReference type="EMBL" id="CAG2247799.1"/>
    </source>
</evidence>
<gene>
    <name evidence="13" type="ORF">MEDL_59640</name>
</gene>
<dbReference type="CDD" id="cd15853">
    <property type="entry name" value="SNARE_Bet1"/>
    <property type="match status" value="1"/>
</dbReference>
<keyword evidence="6" id="KW-0333">Golgi apparatus</keyword>
<protein>
    <submittedName>
        <fullName evidence="13">BET1</fullName>
    </submittedName>
</protein>
<evidence type="ECO:0000256" key="1">
    <source>
        <dbReference type="ARBA" id="ARBA00004394"/>
    </source>
</evidence>
<keyword evidence="3 9" id="KW-0812">Transmembrane</keyword>
<evidence type="ECO:0000256" key="3">
    <source>
        <dbReference type="ARBA" id="ARBA00022692"/>
    </source>
</evidence>
<dbReference type="SUPFAM" id="SSF52799">
    <property type="entry name" value="(Phosphotyrosine protein) phosphatases II"/>
    <property type="match status" value="1"/>
</dbReference>
<dbReference type="GO" id="GO:0015031">
    <property type="term" value="P:protein transport"/>
    <property type="evidence" value="ECO:0007669"/>
    <property type="project" value="UniProtKB-KW"/>
</dbReference>
<feature type="transmembrane region" description="Helical" evidence="9">
    <location>
        <begin position="237"/>
        <end position="256"/>
    </location>
</feature>
<keyword evidence="5 9" id="KW-1133">Transmembrane helix</keyword>
<dbReference type="Pfam" id="PF00782">
    <property type="entry name" value="DSPc"/>
    <property type="match status" value="1"/>
</dbReference>
<sequence>MRRINRTKWNRTMSNFVTKFLMYFMDRKADGADSNINEVYKNLFVGNEVIARDAAKLKELGINLVINLSPNEVKTNPLIYEPYDIKYCPLSSDDNVYTCLLNIVEDGADLIEDTIKDGGKVLVHCSGGVRKSPAMAIAYLMLKEQLPIWNAVKCIRRCRLSRSEEMLDSENQRRVDGLSDKVSRLKSLAFDIETESKDSNRYLDDMGNDFESTHGLLGGTVNRLSHMVSANKGNRKLMCYMIIGLVLLFFLAYYLITKVTS</sequence>
<dbReference type="OrthoDB" id="253091at2759"/>
<dbReference type="InterPro" id="IPR020422">
    <property type="entry name" value="TYR_PHOSPHATASE_DUAL_dom"/>
</dbReference>
<evidence type="ECO:0000259" key="10">
    <source>
        <dbReference type="PROSITE" id="PS50054"/>
    </source>
</evidence>
<dbReference type="InterPro" id="IPR000727">
    <property type="entry name" value="T_SNARE_dom"/>
</dbReference>
<feature type="domain" description="Tyrosine specific protein phosphatases" evidence="11">
    <location>
        <begin position="105"/>
        <end position="159"/>
    </location>
</feature>
<keyword evidence="14" id="KW-1185">Reference proteome</keyword>
<dbReference type="InterPro" id="IPR000340">
    <property type="entry name" value="Dual-sp_phosphatase_cat-dom"/>
</dbReference>
<evidence type="ECO:0000256" key="8">
    <source>
        <dbReference type="ARBA" id="ARBA00046280"/>
    </source>
</evidence>
<evidence type="ECO:0000259" key="12">
    <source>
        <dbReference type="PROSITE" id="PS50192"/>
    </source>
</evidence>
<keyword evidence="7 9" id="KW-0472">Membrane</keyword>
<dbReference type="PANTHER" id="PTHR12791">
    <property type="entry name" value="GOLGI SNARE BET1-RELATED"/>
    <property type="match status" value="1"/>
</dbReference>
<evidence type="ECO:0000259" key="11">
    <source>
        <dbReference type="PROSITE" id="PS50056"/>
    </source>
</evidence>
<feature type="domain" description="Tyrosine-protein phosphatase" evidence="10">
    <location>
        <begin position="35"/>
        <end position="187"/>
    </location>
</feature>
<organism evidence="13 14">
    <name type="scientific">Mytilus edulis</name>
    <name type="common">Blue mussel</name>
    <dbReference type="NCBI Taxonomy" id="6550"/>
    <lineage>
        <taxon>Eukaryota</taxon>
        <taxon>Metazoa</taxon>
        <taxon>Spiralia</taxon>
        <taxon>Lophotrochozoa</taxon>
        <taxon>Mollusca</taxon>
        <taxon>Bivalvia</taxon>
        <taxon>Autobranchia</taxon>
        <taxon>Pteriomorphia</taxon>
        <taxon>Mytilida</taxon>
        <taxon>Mytiloidea</taxon>
        <taxon>Mytilidae</taxon>
        <taxon>Mytilinae</taxon>
        <taxon>Mytilus</taxon>
    </lineage>
</organism>
<dbReference type="PROSITE" id="PS50192">
    <property type="entry name" value="T_SNARE"/>
    <property type="match status" value="1"/>
</dbReference>
<dbReference type="InterPro" id="IPR029021">
    <property type="entry name" value="Prot-tyrosine_phosphatase-like"/>
</dbReference>
<feature type="domain" description="T-SNARE coiled-coil homology" evidence="12">
    <location>
        <begin position="165"/>
        <end position="227"/>
    </location>
</feature>
<dbReference type="InterPro" id="IPR000387">
    <property type="entry name" value="Tyr_Pase_dom"/>
</dbReference>
<reference evidence="13" key="1">
    <citation type="submission" date="2021-03" db="EMBL/GenBank/DDBJ databases">
        <authorList>
            <person name="Bekaert M."/>
        </authorList>
    </citation>
    <scope>NUCLEOTIDE SEQUENCE</scope>
</reference>
<evidence type="ECO:0000256" key="6">
    <source>
        <dbReference type="ARBA" id="ARBA00023034"/>
    </source>
</evidence>
<proteinExistence type="predicted"/>
<accession>A0A8S3UYX5</accession>
<dbReference type="Proteomes" id="UP000683360">
    <property type="component" value="Unassembled WGS sequence"/>
</dbReference>
<evidence type="ECO:0000256" key="9">
    <source>
        <dbReference type="SAM" id="Phobius"/>
    </source>
</evidence>
<keyword evidence="2" id="KW-0813">Transport</keyword>
<dbReference type="SMART" id="SM00195">
    <property type="entry name" value="DSPc"/>
    <property type="match status" value="1"/>
</dbReference>
<comment type="subcellular location">
    <subcellularLocation>
        <location evidence="8">Endomembrane system</location>
        <topology evidence="8">Single-pass type IV membrane protein</topology>
    </subcellularLocation>
    <subcellularLocation>
        <location evidence="1">Golgi apparatus membrane</location>
    </subcellularLocation>
</comment>
<dbReference type="AlphaFoldDB" id="A0A8S3UYX5"/>
<evidence type="ECO:0000313" key="14">
    <source>
        <dbReference type="Proteomes" id="UP000683360"/>
    </source>
</evidence>
<comment type="caution">
    <text evidence="13">The sequence shown here is derived from an EMBL/GenBank/DDBJ whole genome shotgun (WGS) entry which is preliminary data.</text>
</comment>
<dbReference type="PROSITE" id="PS50054">
    <property type="entry name" value="TYR_PHOSPHATASE_DUAL"/>
    <property type="match status" value="1"/>
</dbReference>
<keyword evidence="4" id="KW-0653">Protein transport</keyword>
<dbReference type="SUPFAM" id="SSF58038">
    <property type="entry name" value="SNARE fusion complex"/>
    <property type="match status" value="1"/>
</dbReference>
<dbReference type="GO" id="GO:0000139">
    <property type="term" value="C:Golgi membrane"/>
    <property type="evidence" value="ECO:0007669"/>
    <property type="project" value="UniProtKB-SubCell"/>
</dbReference>
<evidence type="ECO:0000256" key="5">
    <source>
        <dbReference type="ARBA" id="ARBA00022989"/>
    </source>
</evidence>
<dbReference type="Gene3D" id="3.90.190.10">
    <property type="entry name" value="Protein tyrosine phosphatase superfamily"/>
    <property type="match status" value="1"/>
</dbReference>